<evidence type="ECO:0000313" key="1">
    <source>
        <dbReference type="EMBL" id="OHT22560.1"/>
    </source>
</evidence>
<gene>
    <name evidence="1" type="primary">ebgC</name>
    <name evidence="1" type="ORF">A3Q29_10555</name>
</gene>
<organism evidence="1 2">
    <name type="scientific">Providencia stuartii</name>
    <dbReference type="NCBI Taxonomy" id="588"/>
    <lineage>
        <taxon>Bacteria</taxon>
        <taxon>Pseudomonadati</taxon>
        <taxon>Pseudomonadota</taxon>
        <taxon>Gammaproteobacteria</taxon>
        <taxon>Enterobacterales</taxon>
        <taxon>Morganellaceae</taxon>
        <taxon>Providencia</taxon>
    </lineage>
</organism>
<dbReference type="PANTHER" id="PTHR34986:SF4">
    <property type="entry name" value="EVOLVED BETA-GALACTOSIDASE SUBUNIT BETA-RELATED"/>
    <property type="match status" value="1"/>
</dbReference>
<reference evidence="1 2" key="1">
    <citation type="submission" date="2016-03" db="EMBL/GenBank/DDBJ databases">
        <title>Genome sequence of Providencia stuartii strain, isolated from the salivary glands of larval Lucilia sericata.</title>
        <authorList>
            <person name="Yuan Y."/>
            <person name="Zhang Y."/>
            <person name="Fu S."/>
            <person name="Crippen T.L."/>
            <person name="Visi D."/>
            <person name="Benbow M.E."/>
            <person name="Allen M."/>
            <person name="Tomberlin J.K."/>
            <person name="Sze S.-H."/>
            <person name="Tarone A.M."/>
        </authorList>
    </citation>
    <scope>NUCLEOTIDE SEQUENCE [LARGE SCALE GENOMIC DNA]</scope>
    <source>
        <strain evidence="1 2">Crippen</strain>
    </source>
</reference>
<keyword evidence="2" id="KW-1185">Reference proteome</keyword>
<dbReference type="PANTHER" id="PTHR34986">
    <property type="entry name" value="EVOLVED BETA-GALACTOSIDASE SUBUNIT BETA"/>
    <property type="match status" value="1"/>
</dbReference>
<dbReference type="GO" id="GO:0044010">
    <property type="term" value="P:single-species biofilm formation"/>
    <property type="evidence" value="ECO:0007669"/>
    <property type="project" value="TreeGrafter"/>
</dbReference>
<dbReference type="SUPFAM" id="SSF51197">
    <property type="entry name" value="Clavaminate synthase-like"/>
    <property type="match status" value="1"/>
</dbReference>
<evidence type="ECO:0000313" key="2">
    <source>
        <dbReference type="Proteomes" id="UP000179588"/>
    </source>
</evidence>
<accession>A0A1S1HQB4</accession>
<dbReference type="InterPro" id="IPR004375">
    <property type="entry name" value="NanQ/TabA/YiaL"/>
</dbReference>
<dbReference type="GO" id="GO:0005829">
    <property type="term" value="C:cytosol"/>
    <property type="evidence" value="ECO:0007669"/>
    <property type="project" value="TreeGrafter"/>
</dbReference>
<dbReference type="Pfam" id="PF04074">
    <property type="entry name" value="DUF386"/>
    <property type="match status" value="1"/>
</dbReference>
<comment type="caution">
    <text evidence="1">The sequence shown here is derived from an EMBL/GenBank/DDBJ whole genome shotgun (WGS) entry which is preliminary data.</text>
</comment>
<sequence length="150" mass="17400">MIVLNSLEQFGLVYRDGRKWNRCIEAINNINHIREGVAHSIGDSLVYRIAKGQDKSMPLFEGNRRYFTVHYYLDGEETIEVASKSTLRPNGHYSDETDREFFTGNGEKHHLKQGEIAIFENHEAYRIHGNDQVKKVVLRVTVEDGYMLNK</sequence>
<dbReference type="AlphaFoldDB" id="A0A1S1HQB4"/>
<protein>
    <submittedName>
        <fullName evidence="1">Beta-D-galactosidase</fullName>
    </submittedName>
</protein>
<proteinExistence type="predicted"/>
<dbReference type="Gene3D" id="2.60.120.370">
    <property type="entry name" value="YhcH/YjgK/YiaL"/>
    <property type="match status" value="1"/>
</dbReference>
<dbReference type="EMBL" id="LVIE01000223">
    <property type="protein sequence ID" value="OHT22560.1"/>
    <property type="molecule type" value="Genomic_DNA"/>
</dbReference>
<dbReference type="InterPro" id="IPR037012">
    <property type="entry name" value="NanQ/TabA/YiaL_sf"/>
</dbReference>
<dbReference type="Proteomes" id="UP000179588">
    <property type="component" value="Unassembled WGS sequence"/>
</dbReference>
<name>A0A1S1HQB4_PROST</name>
<dbReference type="NCBIfam" id="NF007571">
    <property type="entry name" value="PRK10202.1"/>
    <property type="match status" value="1"/>
</dbReference>